<dbReference type="Proteomes" id="UP000694001">
    <property type="component" value="Chromosome"/>
</dbReference>
<sequence>MSPLSPLVLASVAAGGAAGSVARYLVSVGAVGLGFSSFWGTLAVNVLGSFAIGLLAELFVRETAPPALRPLLITGFLGGFTTFSAFSLEVVGLGREGAGPALAYVAASVLFSVAACLGGVTLVRWWP</sequence>
<evidence type="ECO:0000256" key="10">
    <source>
        <dbReference type="ARBA" id="ARBA00035120"/>
    </source>
</evidence>
<evidence type="ECO:0000313" key="13">
    <source>
        <dbReference type="EMBL" id="QXM24054.1"/>
    </source>
</evidence>
<keyword evidence="4 12" id="KW-0812">Transmembrane</keyword>
<dbReference type="AlphaFoldDB" id="A0A975YIX5"/>
<dbReference type="GO" id="GO:0062054">
    <property type="term" value="F:fluoride channel activity"/>
    <property type="evidence" value="ECO:0007669"/>
    <property type="project" value="UniProtKB-UniRule"/>
</dbReference>
<feature type="transmembrane region" description="Helical" evidence="12">
    <location>
        <begin position="103"/>
        <end position="126"/>
    </location>
</feature>
<comment type="function">
    <text evidence="12">Fluoride-specific ion channel. Important for reducing fluoride concentration in the cell, thus reducing its toxicity.</text>
</comment>
<dbReference type="RefSeq" id="WP_218285013.1">
    <property type="nucleotide sequence ID" value="NZ_CP076448.1"/>
</dbReference>
<feature type="binding site" evidence="12">
    <location>
        <position position="81"/>
    </location>
    <ligand>
        <name>Na(+)</name>
        <dbReference type="ChEBI" id="CHEBI:29101"/>
        <note>structural</note>
    </ligand>
</feature>
<evidence type="ECO:0000256" key="11">
    <source>
        <dbReference type="ARBA" id="ARBA00035585"/>
    </source>
</evidence>
<reference evidence="13" key="1">
    <citation type="submission" date="2021-06" db="EMBL/GenBank/DDBJ databases">
        <title>Elioraea tepida, sp. nov., a moderately thermophilic aerobic anoxygenic phototrophic bacterium isolated from an alkaline siliceous hot spring mat community in Yellowstone National Park, WY, USA.</title>
        <authorList>
            <person name="Saini M.K."/>
            <person name="Yoshida S."/>
            <person name="Sebastian A."/>
            <person name="Hirose S."/>
            <person name="Hara E."/>
            <person name="Tamaki H."/>
            <person name="Soulier N.T."/>
            <person name="Albert I."/>
            <person name="Hanada S."/>
            <person name="Bryant D.A."/>
            <person name="Tank M."/>
        </authorList>
    </citation>
    <scope>NUCLEOTIDE SEQUENCE</scope>
    <source>
        <strain evidence="13">MS-P2</strain>
    </source>
</reference>
<evidence type="ECO:0000313" key="14">
    <source>
        <dbReference type="Proteomes" id="UP000694001"/>
    </source>
</evidence>
<comment type="subcellular location">
    <subcellularLocation>
        <location evidence="1 12">Cell membrane</location>
        <topology evidence="1 12">Multi-pass membrane protein</topology>
    </subcellularLocation>
</comment>
<keyword evidence="9 12" id="KW-0407">Ion channel</keyword>
<dbReference type="PANTHER" id="PTHR28259:SF1">
    <property type="entry name" value="FLUORIDE EXPORT PROTEIN 1-RELATED"/>
    <property type="match status" value="1"/>
</dbReference>
<evidence type="ECO:0000256" key="6">
    <source>
        <dbReference type="ARBA" id="ARBA00023053"/>
    </source>
</evidence>
<gene>
    <name evidence="12" type="primary">fluC</name>
    <name evidence="12" type="synonym">crcB</name>
    <name evidence="13" type="ORF">KO353_12300</name>
</gene>
<evidence type="ECO:0000256" key="3">
    <source>
        <dbReference type="ARBA" id="ARBA00022519"/>
    </source>
</evidence>
<dbReference type="PANTHER" id="PTHR28259">
    <property type="entry name" value="FLUORIDE EXPORT PROTEIN 1-RELATED"/>
    <property type="match status" value="1"/>
</dbReference>
<comment type="similarity">
    <text evidence="10 12">Belongs to the fluoride channel Fluc/FEX (TC 1.A.43) family.</text>
</comment>
<feature type="binding site" evidence="12">
    <location>
        <position position="78"/>
    </location>
    <ligand>
        <name>Na(+)</name>
        <dbReference type="ChEBI" id="CHEBI:29101"/>
        <note>structural</note>
    </ligand>
</feature>
<keyword evidence="14" id="KW-1185">Reference proteome</keyword>
<dbReference type="GO" id="GO:0046872">
    <property type="term" value="F:metal ion binding"/>
    <property type="evidence" value="ECO:0007669"/>
    <property type="project" value="UniProtKB-KW"/>
</dbReference>
<keyword evidence="5 12" id="KW-1133">Transmembrane helix</keyword>
<keyword evidence="6 12" id="KW-0915">Sodium</keyword>
<proteinExistence type="inferred from homology"/>
<dbReference type="Pfam" id="PF02537">
    <property type="entry name" value="CRCB"/>
    <property type="match status" value="1"/>
</dbReference>
<evidence type="ECO:0000256" key="2">
    <source>
        <dbReference type="ARBA" id="ARBA00022475"/>
    </source>
</evidence>
<organism evidence="13 14">
    <name type="scientific">Elioraea tepida</name>
    <dbReference type="NCBI Taxonomy" id="2843330"/>
    <lineage>
        <taxon>Bacteria</taxon>
        <taxon>Pseudomonadati</taxon>
        <taxon>Pseudomonadota</taxon>
        <taxon>Alphaproteobacteria</taxon>
        <taxon>Acetobacterales</taxon>
        <taxon>Elioraeaceae</taxon>
        <taxon>Elioraea</taxon>
    </lineage>
</organism>
<dbReference type="InterPro" id="IPR003691">
    <property type="entry name" value="FluC"/>
</dbReference>
<evidence type="ECO:0000256" key="8">
    <source>
        <dbReference type="ARBA" id="ARBA00023136"/>
    </source>
</evidence>
<name>A0A975YIX5_9PROT</name>
<evidence type="ECO:0000256" key="4">
    <source>
        <dbReference type="ARBA" id="ARBA00022692"/>
    </source>
</evidence>
<evidence type="ECO:0000256" key="5">
    <source>
        <dbReference type="ARBA" id="ARBA00022989"/>
    </source>
</evidence>
<evidence type="ECO:0000256" key="1">
    <source>
        <dbReference type="ARBA" id="ARBA00004651"/>
    </source>
</evidence>
<feature type="transmembrane region" description="Helical" evidence="12">
    <location>
        <begin position="38"/>
        <end position="59"/>
    </location>
</feature>
<keyword evidence="7 12" id="KW-0406">Ion transport</keyword>
<dbReference type="EMBL" id="CP076448">
    <property type="protein sequence ID" value="QXM24054.1"/>
    <property type="molecule type" value="Genomic_DNA"/>
</dbReference>
<evidence type="ECO:0000256" key="9">
    <source>
        <dbReference type="ARBA" id="ARBA00023303"/>
    </source>
</evidence>
<keyword evidence="2 12" id="KW-1003">Cell membrane</keyword>
<dbReference type="KEGG" id="elio:KO353_12300"/>
<protein>
    <recommendedName>
        <fullName evidence="12">Fluoride-specific ion channel FluC</fullName>
    </recommendedName>
</protein>
<feature type="transmembrane region" description="Helical" evidence="12">
    <location>
        <begin position="71"/>
        <end position="91"/>
    </location>
</feature>
<keyword evidence="12" id="KW-0813">Transport</keyword>
<dbReference type="GO" id="GO:0140114">
    <property type="term" value="P:cellular detoxification of fluoride"/>
    <property type="evidence" value="ECO:0007669"/>
    <property type="project" value="UniProtKB-UniRule"/>
</dbReference>
<keyword evidence="8 12" id="KW-0472">Membrane</keyword>
<evidence type="ECO:0000256" key="12">
    <source>
        <dbReference type="HAMAP-Rule" id="MF_00454"/>
    </source>
</evidence>
<evidence type="ECO:0000256" key="7">
    <source>
        <dbReference type="ARBA" id="ARBA00023065"/>
    </source>
</evidence>
<dbReference type="HAMAP" id="MF_00454">
    <property type="entry name" value="FluC"/>
    <property type="match status" value="1"/>
</dbReference>
<dbReference type="GO" id="GO:0005886">
    <property type="term" value="C:plasma membrane"/>
    <property type="evidence" value="ECO:0007669"/>
    <property type="project" value="UniProtKB-SubCell"/>
</dbReference>
<accession>A0A975YIX5</accession>
<keyword evidence="3" id="KW-0997">Cell inner membrane</keyword>
<keyword evidence="12" id="KW-0479">Metal-binding</keyword>
<comment type="activity regulation">
    <text evidence="12">Na(+) is not transported, but it plays an essential structural role and its presence is essential for fluoride channel function.</text>
</comment>
<comment type="catalytic activity">
    <reaction evidence="11">
        <text>fluoride(in) = fluoride(out)</text>
        <dbReference type="Rhea" id="RHEA:76159"/>
        <dbReference type="ChEBI" id="CHEBI:17051"/>
    </reaction>
    <physiologicalReaction direction="left-to-right" evidence="11">
        <dbReference type="Rhea" id="RHEA:76160"/>
    </physiologicalReaction>
</comment>